<dbReference type="KEGG" id="lul:LPB138_08775"/>
<protein>
    <recommendedName>
        <fullName evidence="5">General secretion pathway protein</fullName>
    </recommendedName>
</protein>
<dbReference type="OrthoDB" id="1186626at2"/>
<keyword evidence="1" id="KW-0175">Coiled coil</keyword>
<dbReference type="AlphaFoldDB" id="A0A1D8P867"/>
<dbReference type="EMBL" id="CP017478">
    <property type="protein sequence ID" value="AOW20763.1"/>
    <property type="molecule type" value="Genomic_DNA"/>
</dbReference>
<organism evidence="3 4">
    <name type="scientific">Urechidicola croceus</name>
    <dbReference type="NCBI Taxonomy" id="1850246"/>
    <lineage>
        <taxon>Bacteria</taxon>
        <taxon>Pseudomonadati</taxon>
        <taxon>Bacteroidota</taxon>
        <taxon>Flavobacteriia</taxon>
        <taxon>Flavobacteriales</taxon>
        <taxon>Flavobacteriaceae</taxon>
        <taxon>Urechidicola</taxon>
    </lineage>
</organism>
<evidence type="ECO:0008006" key="5">
    <source>
        <dbReference type="Google" id="ProtNLM"/>
    </source>
</evidence>
<keyword evidence="2" id="KW-0472">Membrane</keyword>
<feature type="transmembrane region" description="Helical" evidence="2">
    <location>
        <begin position="238"/>
        <end position="257"/>
    </location>
</feature>
<sequence length="397" mass="45370">MLLRKLTYGNQYCAVEHAIENGQGCYHLLQLSYRKNSLETVFSASFSDFKKLISSIPKEQHVFLIINNNKVLSKNLESSNDLENGVKLAFPNINSSDFTIEMHTNTNQSFISICRNNDVQSILVRYKKNGIQILGFSIGNTQISNVIPYVNQQTIYTSNSRVDLKDSVISTITKVNEIPVENYNLNDLIISSKNLLSFSGILKVISNSEQTISNFENQLYQLKEDFKQKRLFSNSLKFGLGLLFGLLLVNFLVFSNYRTKINALSNEQQVNENYKENLLQLNKNIERKRNVVKDITSVSSSKISFYLDEIGTSIPNSILLTQLYLQPILKTIKKENEILFSANTIVVKGKSYKSHDFSDWINLLENKKWIEKIAVIEYGVGTNSKTEEFEINLTFVK</sequence>
<dbReference type="RefSeq" id="WP_070236927.1">
    <property type="nucleotide sequence ID" value="NZ_CP017478.1"/>
</dbReference>
<keyword evidence="4" id="KW-1185">Reference proteome</keyword>
<evidence type="ECO:0000256" key="2">
    <source>
        <dbReference type="SAM" id="Phobius"/>
    </source>
</evidence>
<gene>
    <name evidence="3" type="ORF">LPB138_08775</name>
</gene>
<keyword evidence="2" id="KW-0812">Transmembrane</keyword>
<evidence type="ECO:0000313" key="3">
    <source>
        <dbReference type="EMBL" id="AOW20763.1"/>
    </source>
</evidence>
<dbReference type="STRING" id="1850246.LPB138_08775"/>
<name>A0A1D8P867_9FLAO</name>
<reference evidence="3 4" key="1">
    <citation type="submission" date="2016-10" db="EMBL/GenBank/DDBJ databases">
        <title>Lutibacter sp. LPB0138, isolated from marine gastropod.</title>
        <authorList>
            <person name="Kim E."/>
            <person name="Yi H."/>
        </authorList>
    </citation>
    <scope>NUCLEOTIDE SEQUENCE [LARGE SCALE GENOMIC DNA]</scope>
    <source>
        <strain evidence="3 4">LPB0138</strain>
    </source>
</reference>
<feature type="coiled-coil region" evidence="1">
    <location>
        <begin position="264"/>
        <end position="291"/>
    </location>
</feature>
<dbReference type="Proteomes" id="UP000176050">
    <property type="component" value="Chromosome"/>
</dbReference>
<evidence type="ECO:0000256" key="1">
    <source>
        <dbReference type="SAM" id="Coils"/>
    </source>
</evidence>
<evidence type="ECO:0000313" key="4">
    <source>
        <dbReference type="Proteomes" id="UP000176050"/>
    </source>
</evidence>
<accession>A0A1D8P867</accession>
<keyword evidence="2" id="KW-1133">Transmembrane helix</keyword>
<proteinExistence type="predicted"/>